<dbReference type="EMBL" id="LOED01000021">
    <property type="protein sequence ID" value="KXG76072.1"/>
    <property type="molecule type" value="Genomic_DNA"/>
</dbReference>
<dbReference type="PANTHER" id="PTHR43065">
    <property type="entry name" value="SENSOR HISTIDINE KINASE"/>
    <property type="match status" value="1"/>
</dbReference>
<evidence type="ECO:0000256" key="9">
    <source>
        <dbReference type="ARBA" id="ARBA00023012"/>
    </source>
</evidence>
<dbReference type="OrthoDB" id="9796330at2"/>
<evidence type="ECO:0000256" key="1">
    <source>
        <dbReference type="ARBA" id="ARBA00000085"/>
    </source>
</evidence>
<dbReference type="FunCoup" id="A0A140L697">
    <property type="interactions" value="211"/>
</dbReference>
<dbReference type="SUPFAM" id="SSF55874">
    <property type="entry name" value="ATPase domain of HSP90 chaperone/DNA topoisomerase II/histidine kinase"/>
    <property type="match status" value="1"/>
</dbReference>
<keyword evidence="7 11" id="KW-0418">Kinase</keyword>
<evidence type="ECO:0000256" key="8">
    <source>
        <dbReference type="ARBA" id="ARBA00022840"/>
    </source>
</evidence>
<protein>
    <recommendedName>
        <fullName evidence="3">histidine kinase</fullName>
        <ecNumber evidence="3">2.7.13.3</ecNumber>
    </recommendedName>
</protein>
<keyword evidence="9" id="KW-0902">Two-component regulatory system</keyword>
<dbReference type="RefSeq" id="WP_066353818.1">
    <property type="nucleotide sequence ID" value="NZ_LOED01000021.1"/>
</dbReference>
<evidence type="ECO:0000256" key="2">
    <source>
        <dbReference type="ARBA" id="ARBA00004370"/>
    </source>
</evidence>
<evidence type="ECO:0000256" key="3">
    <source>
        <dbReference type="ARBA" id="ARBA00012438"/>
    </source>
</evidence>
<feature type="domain" description="Histidine kinase" evidence="10">
    <location>
        <begin position="96"/>
        <end position="303"/>
    </location>
</feature>
<dbReference type="Gene3D" id="3.30.565.10">
    <property type="entry name" value="Histidine kinase-like ATPase, C-terminal domain"/>
    <property type="match status" value="1"/>
</dbReference>
<dbReference type="SMART" id="SM00388">
    <property type="entry name" value="HisKA"/>
    <property type="match status" value="1"/>
</dbReference>
<evidence type="ECO:0000313" key="12">
    <source>
        <dbReference type="Proteomes" id="UP000070427"/>
    </source>
</evidence>
<organism evidence="11 12">
    <name type="scientific">Fervidicola ferrireducens</name>
    <dbReference type="NCBI Taxonomy" id="520764"/>
    <lineage>
        <taxon>Bacteria</taxon>
        <taxon>Bacillati</taxon>
        <taxon>Bacillota</taxon>
        <taxon>Clostridia</taxon>
        <taxon>Thermosediminibacterales</taxon>
        <taxon>Thermosediminibacteraceae</taxon>
        <taxon>Fervidicola</taxon>
    </lineage>
</organism>
<evidence type="ECO:0000256" key="4">
    <source>
        <dbReference type="ARBA" id="ARBA00022553"/>
    </source>
</evidence>
<comment type="caution">
    <text evidence="11">The sequence shown here is derived from an EMBL/GenBank/DDBJ whole genome shotgun (WGS) entry which is preliminary data.</text>
</comment>
<name>A0A140L697_9FIRM</name>
<dbReference type="InParanoid" id="A0A140L697"/>
<evidence type="ECO:0000256" key="7">
    <source>
        <dbReference type="ARBA" id="ARBA00022777"/>
    </source>
</evidence>
<gene>
    <name evidence="11" type="primary">kinA</name>
    <name evidence="11" type="ORF">AN618_16590</name>
</gene>
<evidence type="ECO:0000256" key="5">
    <source>
        <dbReference type="ARBA" id="ARBA00022679"/>
    </source>
</evidence>
<dbReference type="InterPro" id="IPR004358">
    <property type="entry name" value="Sig_transdc_His_kin-like_C"/>
</dbReference>
<dbReference type="InterPro" id="IPR003661">
    <property type="entry name" value="HisK_dim/P_dom"/>
</dbReference>
<dbReference type="Pfam" id="PF02518">
    <property type="entry name" value="HATPase_c"/>
    <property type="match status" value="1"/>
</dbReference>
<keyword evidence="8" id="KW-0067">ATP-binding</keyword>
<dbReference type="InterPro" id="IPR003594">
    <property type="entry name" value="HATPase_dom"/>
</dbReference>
<dbReference type="AlphaFoldDB" id="A0A140L697"/>
<dbReference type="SUPFAM" id="SSF47384">
    <property type="entry name" value="Homodimeric domain of signal transducing histidine kinase"/>
    <property type="match status" value="1"/>
</dbReference>
<dbReference type="PRINTS" id="PR00344">
    <property type="entry name" value="BCTRLSENSOR"/>
</dbReference>
<dbReference type="GO" id="GO:0000155">
    <property type="term" value="F:phosphorelay sensor kinase activity"/>
    <property type="evidence" value="ECO:0007669"/>
    <property type="project" value="InterPro"/>
</dbReference>
<evidence type="ECO:0000256" key="6">
    <source>
        <dbReference type="ARBA" id="ARBA00022741"/>
    </source>
</evidence>
<dbReference type="PANTHER" id="PTHR43065:SF10">
    <property type="entry name" value="PEROXIDE STRESS-ACTIVATED HISTIDINE KINASE MAK3"/>
    <property type="match status" value="1"/>
</dbReference>
<dbReference type="GO" id="GO:0005524">
    <property type="term" value="F:ATP binding"/>
    <property type="evidence" value="ECO:0007669"/>
    <property type="project" value="UniProtKB-KW"/>
</dbReference>
<keyword evidence="5 11" id="KW-0808">Transferase</keyword>
<evidence type="ECO:0000259" key="10">
    <source>
        <dbReference type="PROSITE" id="PS50109"/>
    </source>
</evidence>
<dbReference type="Pfam" id="PF00512">
    <property type="entry name" value="HisKA"/>
    <property type="match status" value="1"/>
</dbReference>
<dbReference type="Proteomes" id="UP000070427">
    <property type="component" value="Unassembled WGS sequence"/>
</dbReference>
<accession>A0A140L697</accession>
<dbReference type="InterPro" id="IPR005467">
    <property type="entry name" value="His_kinase_dom"/>
</dbReference>
<dbReference type="InterPro" id="IPR036890">
    <property type="entry name" value="HATPase_C_sf"/>
</dbReference>
<proteinExistence type="predicted"/>
<dbReference type="Gene3D" id="1.10.287.130">
    <property type="match status" value="1"/>
</dbReference>
<comment type="catalytic activity">
    <reaction evidence="1">
        <text>ATP + protein L-histidine = ADP + protein N-phospho-L-histidine.</text>
        <dbReference type="EC" id="2.7.13.3"/>
    </reaction>
</comment>
<evidence type="ECO:0000313" key="11">
    <source>
        <dbReference type="EMBL" id="KXG76072.1"/>
    </source>
</evidence>
<keyword evidence="4" id="KW-0597">Phosphoprotein</keyword>
<comment type="subcellular location">
    <subcellularLocation>
        <location evidence="2">Membrane</location>
    </subcellularLocation>
</comment>
<dbReference type="FunFam" id="3.30.565.10:FF:000006">
    <property type="entry name" value="Sensor histidine kinase WalK"/>
    <property type="match status" value="1"/>
</dbReference>
<dbReference type="PROSITE" id="PS50109">
    <property type="entry name" value="HIS_KIN"/>
    <property type="match status" value="1"/>
</dbReference>
<dbReference type="CDD" id="cd00082">
    <property type="entry name" value="HisKA"/>
    <property type="match status" value="1"/>
</dbReference>
<dbReference type="EC" id="2.7.13.3" evidence="3"/>
<dbReference type="STRING" id="520764.AN618_16590"/>
<dbReference type="GO" id="GO:0016020">
    <property type="term" value="C:membrane"/>
    <property type="evidence" value="ECO:0007669"/>
    <property type="project" value="UniProtKB-SubCell"/>
</dbReference>
<keyword evidence="6" id="KW-0547">Nucleotide-binding</keyword>
<reference evidence="11 12" key="1">
    <citation type="submission" date="2015-12" db="EMBL/GenBank/DDBJ databases">
        <title>Draft genome sequnece of Fervidicola ferrireducens strain Y170.</title>
        <authorList>
            <person name="Patel B.K."/>
        </authorList>
    </citation>
    <scope>NUCLEOTIDE SEQUENCE [LARGE SCALE GENOMIC DNA]</scope>
    <source>
        <strain evidence="11 12">Y170</strain>
    </source>
</reference>
<dbReference type="InterPro" id="IPR036097">
    <property type="entry name" value="HisK_dim/P_sf"/>
</dbReference>
<keyword evidence="12" id="KW-1185">Reference proteome</keyword>
<sequence length="320" mass="36453">MSFGDSNVFEDLFTNRSYKISEDPAVFVKEGAHTVVLENKWQDEKRGCQTFNVNTTVVRNKQGVSGVIVYCEDEGKSEDNKGASESLSVIGELAASAVHEIKNPLFSIRGFLQILDNTLSESDKRKEYVKIMISEVDRLESLVKDFLMLAKTQNDSKELVWVCELVREVVELYKNSFEKKKIQFRLQAKDESVFLWANKDQLEQVFINLLQNALEAVEEGGSIDVIVSKKEEKVMIEVKDSGRGISPEVRDKIFTPFFTTKKNGTGLGLFISKRIVENHEGKIYFSSDEGKGTIFIVEFPMRETTVDDRLNLWYNVNLSE</sequence>
<dbReference type="SMART" id="SM00387">
    <property type="entry name" value="HATPase_c"/>
    <property type="match status" value="1"/>
</dbReference>